<dbReference type="OrthoDB" id="10288467at2759"/>
<keyword evidence="1" id="KW-0479">Metal-binding</keyword>
<dbReference type="GO" id="GO:0000795">
    <property type="term" value="C:synaptonemal complex"/>
    <property type="evidence" value="ECO:0007669"/>
    <property type="project" value="InterPro"/>
</dbReference>
<feature type="compositionally biased region" description="Polar residues" evidence="6">
    <location>
        <begin position="328"/>
        <end position="343"/>
    </location>
</feature>
<evidence type="ECO:0000256" key="5">
    <source>
        <dbReference type="PROSITE-ProRule" id="PRU00175"/>
    </source>
</evidence>
<evidence type="ECO:0000256" key="6">
    <source>
        <dbReference type="SAM" id="MobiDB-lite"/>
    </source>
</evidence>
<sequence length="536" mass="60374">MAATGPSMVSSALEIVHCNECATKFNERNPGILVSCGHNVCKECAPNLSGKYYFCMVCKKSQPQIQEGSNFLQLLVEKMEKDLESTCKEEPKRSACSECRVVDFDTNLTICHECSKWEVGDSHEEHTDYAKRPIRWLMCFQCAEKNHSGHPVMTEETVKKMLHTSESTKRITHFKHGTEKLLNWFTLAENIVSENKVSTNQIFQELMRKVNNGEYSVGSGYPHIIKALDNFNHSFNEDQLAMRNIFANFGIRMNYMQSLLKFVDKTKDDTGTFNRVEVSSKERLTDTSSIILKHVTELAELLEEREHSGDLEQSGDDENAVVEDADNQDNMSNVGRKTPQPNRKSTRRTAASYASADESTPSRKKRKESTEKTPRSTRKKVNKKEASEVPPQEPSRSDSANTNTMTPPTIRTDITPPLPTNSLNPYTSPLAAPSMIPQNLSVSSSSGSVTPLLPISFEPVMSPNHSQQHQHEATYDQSHANYQNHYSGYANIYNGRPLTAQWDHSRQLYESTSATPDYSTLHNNQQQTVFNGSSLI</sequence>
<name>A0A2G5VIF7_9PELO</name>
<evidence type="ECO:0000256" key="3">
    <source>
        <dbReference type="ARBA" id="ARBA00022833"/>
    </source>
</evidence>
<dbReference type="SUPFAM" id="SSF57850">
    <property type="entry name" value="RING/U-box"/>
    <property type="match status" value="1"/>
</dbReference>
<evidence type="ECO:0000256" key="1">
    <source>
        <dbReference type="ARBA" id="ARBA00022723"/>
    </source>
</evidence>
<gene>
    <name evidence="8" type="primary">Cnig_chr_I.g1908</name>
    <name evidence="8" type="ORF">B9Z55_001908</name>
</gene>
<protein>
    <recommendedName>
        <fullName evidence="7">RING-type domain-containing protein</fullName>
    </recommendedName>
</protein>
<dbReference type="GO" id="GO:0007131">
    <property type="term" value="P:reciprocal meiotic recombination"/>
    <property type="evidence" value="ECO:0007669"/>
    <property type="project" value="InterPro"/>
</dbReference>
<keyword evidence="4" id="KW-0469">Meiosis</keyword>
<dbReference type="InterPro" id="IPR001841">
    <property type="entry name" value="Znf_RING"/>
</dbReference>
<evidence type="ECO:0000256" key="4">
    <source>
        <dbReference type="ARBA" id="ARBA00023254"/>
    </source>
</evidence>
<dbReference type="Gene3D" id="3.30.40.10">
    <property type="entry name" value="Zinc/RING finger domain, C3HC4 (zinc finger)"/>
    <property type="match status" value="1"/>
</dbReference>
<dbReference type="PANTHER" id="PTHR22663">
    <property type="entry name" value="RING FINGER PROTEIN NARYA-RELATED"/>
    <property type="match status" value="1"/>
</dbReference>
<dbReference type="Proteomes" id="UP000230233">
    <property type="component" value="Chromosome I"/>
</dbReference>
<dbReference type="InterPro" id="IPR042123">
    <property type="entry name" value="Zip3/RNF212-like"/>
</dbReference>
<dbReference type="STRING" id="1611254.A0A2G5VIF7"/>
<feature type="region of interest" description="Disordered" evidence="6">
    <location>
        <begin position="324"/>
        <end position="422"/>
    </location>
</feature>
<evidence type="ECO:0000313" key="8">
    <source>
        <dbReference type="EMBL" id="PIC51376.1"/>
    </source>
</evidence>
<dbReference type="PROSITE" id="PS00518">
    <property type="entry name" value="ZF_RING_1"/>
    <property type="match status" value="1"/>
</dbReference>
<dbReference type="Pfam" id="PF14634">
    <property type="entry name" value="zf-RING_5"/>
    <property type="match status" value="1"/>
</dbReference>
<dbReference type="PROSITE" id="PS50089">
    <property type="entry name" value="ZF_RING_2"/>
    <property type="match status" value="1"/>
</dbReference>
<feature type="compositionally biased region" description="Low complexity" evidence="6">
    <location>
        <begin position="404"/>
        <end position="415"/>
    </location>
</feature>
<dbReference type="GO" id="GO:0008270">
    <property type="term" value="F:zinc ion binding"/>
    <property type="evidence" value="ECO:0007669"/>
    <property type="project" value="UniProtKB-KW"/>
</dbReference>
<keyword evidence="3" id="KW-0862">Zinc</keyword>
<feature type="domain" description="RING-type" evidence="7">
    <location>
        <begin position="18"/>
        <end position="59"/>
    </location>
</feature>
<dbReference type="GO" id="GO:0007129">
    <property type="term" value="P:homologous chromosome pairing at meiosis"/>
    <property type="evidence" value="ECO:0007669"/>
    <property type="project" value="TreeGrafter"/>
</dbReference>
<comment type="caution">
    <text evidence="8">The sequence shown here is derived from an EMBL/GenBank/DDBJ whole genome shotgun (WGS) entry which is preliminary data.</text>
</comment>
<dbReference type="EMBL" id="PDUG01000001">
    <property type="protein sequence ID" value="PIC51376.1"/>
    <property type="molecule type" value="Genomic_DNA"/>
</dbReference>
<evidence type="ECO:0000256" key="2">
    <source>
        <dbReference type="ARBA" id="ARBA00022771"/>
    </source>
</evidence>
<proteinExistence type="predicted"/>
<evidence type="ECO:0000259" key="7">
    <source>
        <dbReference type="PROSITE" id="PS50089"/>
    </source>
</evidence>
<dbReference type="GO" id="GO:0016925">
    <property type="term" value="P:protein sumoylation"/>
    <property type="evidence" value="ECO:0007669"/>
    <property type="project" value="TreeGrafter"/>
</dbReference>
<keyword evidence="9" id="KW-1185">Reference proteome</keyword>
<accession>A0A2G5VIF7</accession>
<dbReference type="GO" id="GO:0019789">
    <property type="term" value="F:SUMO transferase activity"/>
    <property type="evidence" value="ECO:0007669"/>
    <property type="project" value="InterPro"/>
</dbReference>
<organism evidence="8 9">
    <name type="scientific">Caenorhabditis nigoni</name>
    <dbReference type="NCBI Taxonomy" id="1611254"/>
    <lineage>
        <taxon>Eukaryota</taxon>
        <taxon>Metazoa</taxon>
        <taxon>Ecdysozoa</taxon>
        <taxon>Nematoda</taxon>
        <taxon>Chromadorea</taxon>
        <taxon>Rhabditida</taxon>
        <taxon>Rhabditina</taxon>
        <taxon>Rhabditomorpha</taxon>
        <taxon>Rhabditoidea</taxon>
        <taxon>Rhabditidae</taxon>
        <taxon>Peloderinae</taxon>
        <taxon>Caenorhabditis</taxon>
    </lineage>
</organism>
<dbReference type="InterPro" id="IPR017907">
    <property type="entry name" value="Znf_RING_CS"/>
</dbReference>
<reference evidence="9" key="1">
    <citation type="submission" date="2017-10" db="EMBL/GenBank/DDBJ databases">
        <title>Rapid genome shrinkage in a self-fertile nematode reveals novel sperm competition proteins.</title>
        <authorList>
            <person name="Yin D."/>
            <person name="Schwarz E.M."/>
            <person name="Thomas C.G."/>
            <person name="Felde R.L."/>
            <person name="Korf I.F."/>
            <person name="Cutter A.D."/>
            <person name="Schartner C.M."/>
            <person name="Ralston E.J."/>
            <person name="Meyer B.J."/>
            <person name="Haag E.S."/>
        </authorList>
    </citation>
    <scope>NUCLEOTIDE SEQUENCE [LARGE SCALE GENOMIC DNA]</scope>
    <source>
        <strain evidence="9">JU1422</strain>
    </source>
</reference>
<dbReference type="AlphaFoldDB" id="A0A2G5VIF7"/>
<dbReference type="PANTHER" id="PTHR22663:SF17">
    <property type="entry name" value="RING FINGER PROTEIN NARYA-RELATED"/>
    <property type="match status" value="1"/>
</dbReference>
<keyword evidence="2 5" id="KW-0863">Zinc-finger</keyword>
<evidence type="ECO:0000313" key="9">
    <source>
        <dbReference type="Proteomes" id="UP000230233"/>
    </source>
</evidence>
<dbReference type="InterPro" id="IPR013083">
    <property type="entry name" value="Znf_RING/FYVE/PHD"/>
</dbReference>